<feature type="transmembrane region" description="Helical" evidence="5">
    <location>
        <begin position="280"/>
        <end position="302"/>
    </location>
</feature>
<dbReference type="NCBIfam" id="TIGR01770">
    <property type="entry name" value="NDH_I_N"/>
    <property type="match status" value="1"/>
</dbReference>
<sequence>MLFVNLFENDFKLFLPEFFLVTAILTIVLYGSFYSVSREHNYPLINVSTCWASVFTLVNTFFLIVFTRDVSGIIFNGTFICDLLSQNSKLFIIAATIVCLLISLPYIRNYKVNSFEYFLLILLSVFGLMLLCSSFDLISVYLAIELQSLCLYVLAAFNRESAYSTEAGLKYFILGAFASGLLLFGISIIYGFTGTTNFEDLHMLFALDTENQRAIQTGLIFISCAFLFKMAASPFHVWSPDVYDGAPLNSTIFFAVVPKIALIVIFLRLFVFCFGTQPDYWQYLVSFCAVASVVTGSFLALKQRKIKRLLAYSSIGHVGYILIALSSGSLEGFHASVIYIVTYMLMSVGIWSVTSCLEREHPTKRTRTLTDLAMISKSNPVLAFSTSILLFSMAGVPPLAGFYAKFCVFLASINASMYVCSIIIILASVVSTYYYIRLIKTVYFEKITTKVFYKPISKEISLVLGFSFFFTFFLFVNPNLLWLITYEMVLCVVQ</sequence>
<dbReference type="PANTHER" id="PTHR22773">
    <property type="entry name" value="NADH DEHYDROGENASE"/>
    <property type="match status" value="1"/>
</dbReference>
<geneLocation type="mitochondrion" evidence="7"/>
<feature type="transmembrane region" description="Helical" evidence="5">
    <location>
        <begin position="213"/>
        <end position="232"/>
    </location>
</feature>
<feature type="transmembrane region" description="Helical" evidence="5">
    <location>
        <begin position="114"/>
        <end position="131"/>
    </location>
</feature>
<feature type="transmembrane region" description="Helical" evidence="5">
    <location>
        <begin position="415"/>
        <end position="436"/>
    </location>
</feature>
<feature type="transmembrane region" description="Helical" evidence="5">
    <location>
        <begin position="45"/>
        <end position="67"/>
    </location>
</feature>
<dbReference type="Pfam" id="PF00361">
    <property type="entry name" value="Proton_antipo_M"/>
    <property type="match status" value="1"/>
</dbReference>
<dbReference type="EMBL" id="MW438349">
    <property type="protein sequence ID" value="QQW50386.1"/>
    <property type="molecule type" value="Genomic_DNA"/>
</dbReference>
<feature type="transmembrane region" description="Helical" evidence="5">
    <location>
        <begin position="137"/>
        <end position="157"/>
    </location>
</feature>
<feature type="transmembrane region" description="Helical" evidence="5">
    <location>
        <begin position="381"/>
        <end position="403"/>
    </location>
</feature>
<feature type="domain" description="NADH:quinone oxidoreductase/Mrp antiporter transmembrane" evidence="6">
    <location>
        <begin position="135"/>
        <end position="430"/>
    </location>
</feature>
<dbReference type="PRINTS" id="PR01434">
    <property type="entry name" value="NADHDHGNASE5"/>
</dbReference>
<feature type="transmembrane region" description="Helical" evidence="5">
    <location>
        <begin position="460"/>
        <end position="484"/>
    </location>
</feature>
<keyword evidence="4 5" id="KW-0472">Membrane</keyword>
<evidence type="ECO:0000259" key="6">
    <source>
        <dbReference type="Pfam" id="PF00361"/>
    </source>
</evidence>
<feature type="transmembrane region" description="Helical" evidence="5">
    <location>
        <begin position="336"/>
        <end position="357"/>
    </location>
</feature>
<dbReference type="InterPro" id="IPR010096">
    <property type="entry name" value="NADH-Q_OxRdtase_suN/2"/>
</dbReference>
<reference evidence="7" key="1">
    <citation type="journal article" date="2021" name="Genome Biol. Evol.">
        <title>Mitochondrial genome evolution in pelagophyte algae.</title>
        <authorList>
            <person name="Sibbald S.J."/>
            <person name="Lawton M."/>
            <person name="Archibald J.M."/>
        </authorList>
    </citation>
    <scope>NUCLEOTIDE SEQUENCE</scope>
    <source>
        <strain evidence="7">CCMP1756</strain>
    </source>
</reference>
<dbReference type="HAMAP" id="MF_00445">
    <property type="entry name" value="NDH1_NuoN_1"/>
    <property type="match status" value="1"/>
</dbReference>
<feature type="transmembrane region" description="Helical" evidence="5">
    <location>
        <begin position="309"/>
        <end position="330"/>
    </location>
</feature>
<evidence type="ECO:0000256" key="4">
    <source>
        <dbReference type="ARBA" id="ARBA00023136"/>
    </source>
</evidence>
<keyword evidence="3 5" id="KW-1133">Transmembrane helix</keyword>
<dbReference type="RefSeq" id="YP_010152738.1">
    <property type="nucleotide sequence ID" value="NC_057168.1"/>
</dbReference>
<dbReference type="InterPro" id="IPR001750">
    <property type="entry name" value="ND/Mrp_TM"/>
</dbReference>
<keyword evidence="7" id="KW-0496">Mitochondrion</keyword>
<evidence type="ECO:0000256" key="3">
    <source>
        <dbReference type="ARBA" id="ARBA00022989"/>
    </source>
</evidence>
<feature type="transmembrane region" description="Helical" evidence="5">
    <location>
        <begin position="252"/>
        <end position="274"/>
    </location>
</feature>
<organism evidence="7">
    <name type="scientific">Pelagomonas calceolata</name>
    <dbReference type="NCBI Taxonomy" id="35677"/>
    <lineage>
        <taxon>Eukaryota</taxon>
        <taxon>Sar</taxon>
        <taxon>Stramenopiles</taxon>
        <taxon>Ochrophyta</taxon>
        <taxon>Pelagophyceae</taxon>
        <taxon>Pelagomonadales</taxon>
        <taxon>Pelagomonadaceae</taxon>
        <taxon>Pelagomonas</taxon>
    </lineage>
</organism>
<dbReference type="AlphaFoldDB" id="A0A7U0KSI5"/>
<protein>
    <submittedName>
        <fullName evidence="7">NADH dehydrogenase subunit 2</fullName>
    </submittedName>
</protein>
<dbReference type="GeneID" id="67154277"/>
<evidence type="ECO:0000256" key="1">
    <source>
        <dbReference type="ARBA" id="ARBA00004141"/>
    </source>
</evidence>
<feature type="transmembrane region" description="Helical" evidence="5">
    <location>
        <begin position="87"/>
        <end position="107"/>
    </location>
</feature>
<feature type="transmembrane region" description="Helical" evidence="5">
    <location>
        <begin position="13"/>
        <end position="33"/>
    </location>
</feature>
<dbReference type="GO" id="GO:0008137">
    <property type="term" value="F:NADH dehydrogenase (ubiquinone) activity"/>
    <property type="evidence" value="ECO:0007669"/>
    <property type="project" value="InterPro"/>
</dbReference>
<evidence type="ECO:0000313" key="7">
    <source>
        <dbReference type="EMBL" id="QQW50386.1"/>
    </source>
</evidence>
<feature type="transmembrane region" description="Helical" evidence="5">
    <location>
        <begin position="169"/>
        <end position="193"/>
    </location>
</feature>
<proteinExistence type="inferred from homology"/>
<accession>A0A7U0KSI5</accession>
<gene>
    <name evidence="7" type="primary">nad2</name>
</gene>
<evidence type="ECO:0000256" key="2">
    <source>
        <dbReference type="ARBA" id="ARBA00022692"/>
    </source>
</evidence>
<comment type="subcellular location">
    <subcellularLocation>
        <location evidence="1">Membrane</location>
        <topology evidence="1">Multi-pass membrane protein</topology>
    </subcellularLocation>
</comment>
<name>A0A7U0KSI5_9STRA</name>
<keyword evidence="2 5" id="KW-0812">Transmembrane</keyword>
<dbReference type="GO" id="GO:0016020">
    <property type="term" value="C:membrane"/>
    <property type="evidence" value="ECO:0007669"/>
    <property type="project" value="UniProtKB-SubCell"/>
</dbReference>
<dbReference type="GO" id="GO:0042773">
    <property type="term" value="P:ATP synthesis coupled electron transport"/>
    <property type="evidence" value="ECO:0007669"/>
    <property type="project" value="InterPro"/>
</dbReference>
<evidence type="ECO:0000256" key="5">
    <source>
        <dbReference type="SAM" id="Phobius"/>
    </source>
</evidence>